<name>A0A366HE66_9BACT</name>
<accession>A0A366HE66</accession>
<dbReference type="Proteomes" id="UP000253426">
    <property type="component" value="Unassembled WGS sequence"/>
</dbReference>
<evidence type="ECO:0000313" key="1">
    <source>
        <dbReference type="EMBL" id="RBP39608.1"/>
    </source>
</evidence>
<gene>
    <name evidence="1" type="ORF">DES53_10935</name>
</gene>
<proteinExistence type="predicted"/>
<comment type="caution">
    <text evidence="1">The sequence shown here is derived from an EMBL/GenBank/DDBJ whole genome shotgun (WGS) entry which is preliminary data.</text>
</comment>
<dbReference type="AlphaFoldDB" id="A0A366HE66"/>
<evidence type="ECO:0000313" key="2">
    <source>
        <dbReference type="Proteomes" id="UP000253426"/>
    </source>
</evidence>
<organism evidence="1 2">
    <name type="scientific">Roseimicrobium gellanilyticum</name>
    <dbReference type="NCBI Taxonomy" id="748857"/>
    <lineage>
        <taxon>Bacteria</taxon>
        <taxon>Pseudomonadati</taxon>
        <taxon>Verrucomicrobiota</taxon>
        <taxon>Verrucomicrobiia</taxon>
        <taxon>Verrucomicrobiales</taxon>
        <taxon>Verrucomicrobiaceae</taxon>
        <taxon>Roseimicrobium</taxon>
    </lineage>
</organism>
<dbReference type="Pfam" id="PF11340">
    <property type="entry name" value="DUF3142"/>
    <property type="match status" value="1"/>
</dbReference>
<protein>
    <submittedName>
        <fullName evidence="1">Uncharacterized protein DUF3142</fullName>
    </submittedName>
</protein>
<dbReference type="InterPro" id="IPR021488">
    <property type="entry name" value="DUF3142"/>
</dbReference>
<reference evidence="1 2" key="1">
    <citation type="submission" date="2018-06" db="EMBL/GenBank/DDBJ databases">
        <title>Genomic Encyclopedia of Type Strains, Phase IV (KMG-IV): sequencing the most valuable type-strain genomes for metagenomic binning, comparative biology and taxonomic classification.</title>
        <authorList>
            <person name="Goeker M."/>
        </authorList>
    </citation>
    <scope>NUCLEOTIDE SEQUENCE [LARGE SCALE GENOMIC DNA]</scope>
    <source>
        <strain evidence="1 2">DSM 25532</strain>
    </source>
</reference>
<dbReference type="EMBL" id="QNRR01000009">
    <property type="protein sequence ID" value="RBP39608.1"/>
    <property type="molecule type" value="Genomic_DNA"/>
</dbReference>
<sequence length="423" mass="46288">MMLLPACRDTSQPHAPLTREAYIWQQQWRDPVEAAAATASRELDSLAVLAAVIRFPKGSIAPQTQYVEVPWQRLKEHGKPIAVVVRLGTPTPSFDVGHAEHETGALRTAIHATLEMLSTAGLSPSEIQVDFDCPEKKLAAYAQVMRDLRAQWPKEKWSITSLPSWLGAKGFKELVQTTGSYILQVHSLKLPPPGRAATLCDEQRSLHWAKQADKVGVPFRIALPTYRSEVLYDAGGKLLDVISEDLPQDKTIRAASRSVAVADPAAMARLVKQWTAEPPEHLTGLIWFRVPVEGDRRNWSMPAFLKVLQGEAPAPKLEPVVELDPSGIWKISIRQTGDGMALWPLQVTVRLASGAVVESTDARPEYAAGTAPNGVTFQLTRDARARVPEMPAGDPLYVGWVRGGSSKPEVSLTTATVSEMLGQ</sequence>
<keyword evidence="2" id="KW-1185">Reference proteome</keyword>